<keyword evidence="5" id="KW-1185">Reference proteome</keyword>
<dbReference type="PANTHER" id="PTHR43022:SF1">
    <property type="entry name" value="PROTEIN SMF"/>
    <property type="match status" value="1"/>
</dbReference>
<dbReference type="Gene3D" id="3.40.50.450">
    <property type="match status" value="1"/>
</dbReference>
<evidence type="ECO:0000256" key="1">
    <source>
        <dbReference type="ARBA" id="ARBA00006525"/>
    </source>
</evidence>
<dbReference type="Proteomes" id="UP000078486">
    <property type="component" value="Unassembled WGS sequence"/>
</dbReference>
<protein>
    <submittedName>
        <fullName evidence="4">DNA processing protein DprA</fullName>
    </submittedName>
</protein>
<dbReference type="RefSeq" id="WP_068771940.1">
    <property type="nucleotide sequence ID" value="NZ_KV441842.1"/>
</dbReference>
<reference evidence="4 5" key="1">
    <citation type="submission" date="2016-01" db="EMBL/GenBank/DDBJ databases">
        <title>High potential of lignocellulose degradation of a new Verrucomicrobia species.</title>
        <authorList>
            <person name="Wang Y."/>
            <person name="Shi Y."/>
            <person name="Qiu Z."/>
            <person name="Liu S."/>
            <person name="Yang H."/>
        </authorList>
    </citation>
    <scope>NUCLEOTIDE SEQUENCE [LARGE SCALE GENOMIC DNA]</scope>
    <source>
        <strain evidence="4 5">TSB47</strain>
    </source>
</reference>
<comment type="similarity">
    <text evidence="1">Belongs to the DprA/Smf family.</text>
</comment>
<dbReference type="EMBL" id="LRRQ01000137">
    <property type="protein sequence ID" value="OAM88340.1"/>
    <property type="molecule type" value="Genomic_DNA"/>
</dbReference>
<dbReference type="OrthoDB" id="9785707at2"/>
<gene>
    <name evidence="4" type="ORF">AW736_19400</name>
</gene>
<evidence type="ECO:0000313" key="5">
    <source>
        <dbReference type="Proteomes" id="UP000078486"/>
    </source>
</evidence>
<evidence type="ECO:0000259" key="3">
    <source>
        <dbReference type="Pfam" id="PF17782"/>
    </source>
</evidence>
<dbReference type="Pfam" id="PF02481">
    <property type="entry name" value="DNA_processg_A"/>
    <property type="match status" value="1"/>
</dbReference>
<evidence type="ECO:0000259" key="2">
    <source>
        <dbReference type="Pfam" id="PF02481"/>
    </source>
</evidence>
<proteinExistence type="inferred from homology"/>
<dbReference type="STRING" id="1184151.AW736_19400"/>
<dbReference type="GO" id="GO:0009294">
    <property type="term" value="P:DNA-mediated transformation"/>
    <property type="evidence" value="ECO:0007669"/>
    <property type="project" value="InterPro"/>
</dbReference>
<dbReference type="PANTHER" id="PTHR43022">
    <property type="entry name" value="PROTEIN SMF"/>
    <property type="match status" value="1"/>
</dbReference>
<accession>A0A178IEC4</accession>
<sequence>MDAPETLTERQAFLALNSLPDIGPVSIRRLLDSLGGDPRAIFAAGVKRLEEVRGVGPAASSSIANWRAHFDLAREEERMAAGGVTFVTMQDGIYPKPLRELHDRPVGLYRKGQYNFDRPAIAMVGTRRTTLYGQATAKKFAAELARLGFCVVSGLARGIDTAAHEGALSIGGGTVAVLGCGIDIVYPPENLDLYRRVAETGAVVSEFPFGRRADRQTFAMRNRIVAGMCAAVIVVESDVNGGSMITARFAGEQGRHVFAVPGRIDQATSRGCHQLIRDGATLLTSVDDILEELSYLEGLRPKPIPPKAGDAAGAAAAGVDASGLSAAEAAGVGWFAGGAMPTLDILVAQTGRKPAELSATLMMLELKRYIAKRTDGSFEARGGG</sequence>
<organism evidence="4 5">
    <name type="scientific">Termitidicoccus mucosus</name>
    <dbReference type="NCBI Taxonomy" id="1184151"/>
    <lineage>
        <taxon>Bacteria</taxon>
        <taxon>Pseudomonadati</taxon>
        <taxon>Verrucomicrobiota</taxon>
        <taxon>Opitutia</taxon>
        <taxon>Opitutales</taxon>
        <taxon>Opitutaceae</taxon>
        <taxon>Termitidicoccus</taxon>
    </lineage>
</organism>
<feature type="domain" description="Smf/DprA SLOG" evidence="2">
    <location>
        <begin position="86"/>
        <end position="293"/>
    </location>
</feature>
<name>A0A178IEC4_9BACT</name>
<dbReference type="InterPro" id="IPR041614">
    <property type="entry name" value="DprA_WH"/>
</dbReference>
<dbReference type="AlphaFoldDB" id="A0A178IEC4"/>
<dbReference type="InterPro" id="IPR010994">
    <property type="entry name" value="RuvA_2-like"/>
</dbReference>
<dbReference type="InterPro" id="IPR057666">
    <property type="entry name" value="DrpA_SLOG"/>
</dbReference>
<dbReference type="SUPFAM" id="SSF47781">
    <property type="entry name" value="RuvA domain 2-like"/>
    <property type="match status" value="1"/>
</dbReference>
<feature type="domain" description="DprA winged helix" evidence="3">
    <location>
        <begin position="342"/>
        <end position="373"/>
    </location>
</feature>
<dbReference type="SUPFAM" id="SSF102405">
    <property type="entry name" value="MCP/YpsA-like"/>
    <property type="match status" value="1"/>
</dbReference>
<evidence type="ECO:0000313" key="4">
    <source>
        <dbReference type="EMBL" id="OAM88340.1"/>
    </source>
</evidence>
<dbReference type="NCBIfam" id="TIGR00732">
    <property type="entry name" value="dprA"/>
    <property type="match status" value="1"/>
</dbReference>
<dbReference type="InterPro" id="IPR003488">
    <property type="entry name" value="DprA"/>
</dbReference>
<dbReference type="Pfam" id="PF17782">
    <property type="entry name" value="WHD_DprA"/>
    <property type="match status" value="1"/>
</dbReference>
<comment type="caution">
    <text evidence="4">The sequence shown here is derived from an EMBL/GenBank/DDBJ whole genome shotgun (WGS) entry which is preliminary data.</text>
</comment>